<proteinExistence type="predicted"/>
<comment type="caution">
    <text evidence="2">The sequence shown here is derived from an EMBL/GenBank/DDBJ whole genome shotgun (WGS) entry which is preliminary data.</text>
</comment>
<sequence>MDHIFENEGKPVPDPNAVAESSNPSTTAQPMNEDDEDDLAAFQVSKVLLRLQLRTLQRLKLKPKIFKNTALANYHTEKSGHDQFEESTEEVRAHSSTQYGHPPALGALRGAGWKLSVGDDHHAHPLPSYSMHLVFMHHVYHLAYGWLLPSTCIHQPEIYDIEEHTPHLLSLPDELLVDILVQLNCSTIFQARALEQDLAPPEQDISRYGIRELERWAWRRTTALSRATARPLVQPHVRLLKIEDDDELYLAEPYLLPGGRWLLLAHPVLGMLLYDLDHVEPTHVTRTLIYAVWLEGKGPESTLTASLVAPSCSPGRSVCYHEEFAFNKNYYIQISGVPLDSRYQHVKAYQLEKAPNSSYHRLAKPVAQITIPDDWGRLTSFIYDDVLAIFAGDGTLKLFAIVRRGTVTDTSFTGSFELLHEISLSFNFNSTIRWSLSKSCMVAMTSEGIFYGLQIPHDKTIAPTVQMLDKRDTPPNKVARWVADKSFSVSLNVSRASLEVIYHPWTNVGGDLSLLKGSLDGFKIRDGLGLGAYVAGFSEDLGRLAIFEVGRQTHLLVYDLVGPPFFAE</sequence>
<feature type="compositionally biased region" description="Basic and acidic residues" evidence="1">
    <location>
        <begin position="1"/>
        <end position="11"/>
    </location>
</feature>
<reference evidence="2" key="1">
    <citation type="submission" date="2022-07" db="EMBL/GenBank/DDBJ databases">
        <title>Genome Sequence of Leucocoprinus birnbaumii.</title>
        <authorList>
            <person name="Buettner E."/>
        </authorList>
    </citation>
    <scope>NUCLEOTIDE SEQUENCE</scope>
    <source>
        <strain evidence="2">VT141</strain>
    </source>
</reference>
<keyword evidence="3" id="KW-1185">Reference proteome</keyword>
<evidence type="ECO:0000313" key="2">
    <source>
        <dbReference type="EMBL" id="KAJ3556469.1"/>
    </source>
</evidence>
<feature type="region of interest" description="Disordered" evidence="1">
    <location>
        <begin position="1"/>
        <end position="34"/>
    </location>
</feature>
<evidence type="ECO:0000256" key="1">
    <source>
        <dbReference type="SAM" id="MobiDB-lite"/>
    </source>
</evidence>
<dbReference type="Proteomes" id="UP001213000">
    <property type="component" value="Unassembled WGS sequence"/>
</dbReference>
<organism evidence="2 3">
    <name type="scientific">Leucocoprinus birnbaumii</name>
    <dbReference type="NCBI Taxonomy" id="56174"/>
    <lineage>
        <taxon>Eukaryota</taxon>
        <taxon>Fungi</taxon>
        <taxon>Dikarya</taxon>
        <taxon>Basidiomycota</taxon>
        <taxon>Agaricomycotina</taxon>
        <taxon>Agaricomycetes</taxon>
        <taxon>Agaricomycetidae</taxon>
        <taxon>Agaricales</taxon>
        <taxon>Agaricineae</taxon>
        <taxon>Agaricaceae</taxon>
        <taxon>Leucocoprinus</taxon>
    </lineage>
</organism>
<gene>
    <name evidence="2" type="ORF">NP233_g11972</name>
</gene>
<name>A0AAD5VFY7_9AGAR</name>
<dbReference type="EMBL" id="JANIEX010001575">
    <property type="protein sequence ID" value="KAJ3556469.1"/>
    <property type="molecule type" value="Genomic_DNA"/>
</dbReference>
<dbReference type="AlphaFoldDB" id="A0AAD5VFY7"/>
<protein>
    <recommendedName>
        <fullName evidence="4">F-box domain-containing protein</fullName>
    </recommendedName>
</protein>
<evidence type="ECO:0000313" key="3">
    <source>
        <dbReference type="Proteomes" id="UP001213000"/>
    </source>
</evidence>
<evidence type="ECO:0008006" key="4">
    <source>
        <dbReference type="Google" id="ProtNLM"/>
    </source>
</evidence>
<feature type="compositionally biased region" description="Polar residues" evidence="1">
    <location>
        <begin position="19"/>
        <end position="30"/>
    </location>
</feature>
<accession>A0AAD5VFY7</accession>